<reference evidence="4" key="1">
    <citation type="journal article" date="2019" name="Int. J. Syst. Evol. Microbiol.">
        <title>The Global Catalogue of Microorganisms (GCM) 10K type strain sequencing project: providing services to taxonomists for standard genome sequencing and annotation.</title>
        <authorList>
            <consortium name="The Broad Institute Genomics Platform"/>
            <consortium name="The Broad Institute Genome Sequencing Center for Infectious Disease"/>
            <person name="Wu L."/>
            <person name="Ma J."/>
        </authorList>
    </citation>
    <scope>NUCLEOTIDE SEQUENCE [LARGE SCALE GENOMIC DNA]</scope>
    <source>
        <strain evidence="4">KACC 12649</strain>
    </source>
</reference>
<keyword evidence="4" id="KW-1185">Reference proteome</keyword>
<evidence type="ECO:0000313" key="3">
    <source>
        <dbReference type="EMBL" id="MFC5459267.1"/>
    </source>
</evidence>
<evidence type="ECO:0000256" key="1">
    <source>
        <dbReference type="ARBA" id="ARBA00012727"/>
    </source>
</evidence>
<dbReference type="InterPro" id="IPR012340">
    <property type="entry name" value="NA-bd_OB-fold"/>
</dbReference>
<gene>
    <name evidence="3" type="ORF">ACFPN5_05535</name>
</gene>
<dbReference type="EC" id="6.5.1.1" evidence="1"/>
<protein>
    <recommendedName>
        <fullName evidence="1">DNA ligase (ATP)</fullName>
        <ecNumber evidence="1">6.5.1.1</ecNumber>
    </recommendedName>
</protein>
<proteinExistence type="predicted"/>
<evidence type="ECO:0000313" key="4">
    <source>
        <dbReference type="Proteomes" id="UP001596050"/>
    </source>
</evidence>
<comment type="caution">
    <text evidence="3">The sequence shown here is derived from an EMBL/GenBank/DDBJ whole genome shotgun (WGS) entry which is preliminary data.</text>
</comment>
<sequence>MPDSPFAPSREIEKKAVWVKPKFVVEVAFADWTNSDSVRHAT</sequence>
<dbReference type="InterPro" id="IPR012309">
    <property type="entry name" value="DNA_ligase_ATP-dep_C"/>
</dbReference>
<name>A0ABW0L2F3_9BURK</name>
<dbReference type="EMBL" id="JBHSMU010000005">
    <property type="protein sequence ID" value="MFC5459267.1"/>
    <property type="molecule type" value="Genomic_DNA"/>
</dbReference>
<organism evidence="3 4">
    <name type="scientific">Massilia niabensis</name>
    <dbReference type="NCBI Taxonomy" id="544910"/>
    <lineage>
        <taxon>Bacteria</taxon>
        <taxon>Pseudomonadati</taxon>
        <taxon>Pseudomonadota</taxon>
        <taxon>Betaproteobacteria</taxon>
        <taxon>Burkholderiales</taxon>
        <taxon>Oxalobacteraceae</taxon>
        <taxon>Telluria group</taxon>
        <taxon>Massilia</taxon>
    </lineage>
</organism>
<feature type="domain" description="DNA ligase ATP-dependent C-terminal" evidence="2">
    <location>
        <begin position="2"/>
        <end position="41"/>
    </location>
</feature>
<dbReference type="Pfam" id="PF04679">
    <property type="entry name" value="DNA_ligase_A_C"/>
    <property type="match status" value="1"/>
</dbReference>
<dbReference type="SUPFAM" id="SSF50249">
    <property type="entry name" value="Nucleic acid-binding proteins"/>
    <property type="match status" value="1"/>
</dbReference>
<accession>A0ABW0L2F3</accession>
<dbReference type="Proteomes" id="UP001596050">
    <property type="component" value="Unassembled WGS sequence"/>
</dbReference>
<dbReference type="Gene3D" id="2.40.50.140">
    <property type="entry name" value="Nucleic acid-binding proteins"/>
    <property type="match status" value="1"/>
</dbReference>
<evidence type="ECO:0000259" key="2">
    <source>
        <dbReference type="Pfam" id="PF04679"/>
    </source>
</evidence>
<dbReference type="RefSeq" id="WP_379780962.1">
    <property type="nucleotide sequence ID" value="NZ_JBHSMU010000005.1"/>
</dbReference>